<reference evidence="1 2" key="1">
    <citation type="submission" date="2023-06" db="EMBL/GenBank/DDBJ databases">
        <title>Complete Genome Sequence of Gallibacterium anatis Strain BJF12, Isolated from a chicken with diarrhea.</title>
        <authorList>
            <person name="Guo F."/>
            <person name="Bu W."/>
            <person name="Xu F."/>
            <person name="Wen T."/>
        </authorList>
    </citation>
    <scope>NUCLEOTIDE SEQUENCE [LARGE SCALE GENOMIC DNA]</scope>
    <source>
        <strain evidence="1 2">BJF12</strain>
    </source>
</reference>
<organism evidence="1 2">
    <name type="scientific">Gallibacterium anatis</name>
    <dbReference type="NCBI Taxonomy" id="750"/>
    <lineage>
        <taxon>Bacteria</taxon>
        <taxon>Pseudomonadati</taxon>
        <taxon>Pseudomonadota</taxon>
        <taxon>Gammaproteobacteria</taxon>
        <taxon>Pasteurellales</taxon>
        <taxon>Pasteurellaceae</taxon>
        <taxon>Gallibacterium</taxon>
    </lineage>
</organism>
<dbReference type="RefSeq" id="WP_039090097.1">
    <property type="nucleotide sequence ID" value="NZ_AP035889.1"/>
</dbReference>
<dbReference type="AlphaFoldDB" id="A0AAX3XDD9"/>
<dbReference type="Proteomes" id="UP001226750">
    <property type="component" value="Chromosome"/>
</dbReference>
<dbReference type="EMBL" id="CP126975">
    <property type="protein sequence ID" value="WIM80203.1"/>
    <property type="molecule type" value="Genomic_DNA"/>
</dbReference>
<accession>A0AAX3XDD9</accession>
<keyword evidence="2" id="KW-1185">Reference proteome</keyword>
<name>A0AAX3XDD9_9PAST</name>
<evidence type="ECO:0000313" key="1">
    <source>
        <dbReference type="EMBL" id="WIM80203.1"/>
    </source>
</evidence>
<gene>
    <name evidence="1" type="ORF">QP018_02920</name>
</gene>
<evidence type="ECO:0000313" key="2">
    <source>
        <dbReference type="Proteomes" id="UP001226750"/>
    </source>
</evidence>
<sequence>MSRTFIAKFFPYVSNYKELDGLKKLEFRKNESIQFLSNTVLNSSSFYTNETNDQWILVFFENSIYKKVIEVKIESCRLSKLDNTPEKGQYHWKMICHIENNSTQNGEIASDLFTDEIVEAMSKYIRSSKTITKDKYRESKDAFYEVIDPYGFGFFSTINDNEPPYYNANFSRRILLTALLFTYNDILSVFVNKLDELNTIQDEDERAKEIKYLYSKNLKFNTIYSNSDLINPQRDIKYTWKGLDNMFELSSRADNVRKRLLALNNDVIKKEEAQYRKNRLSQEKHILEGRNNTQNSGLYEPKTNDKKGFLSLINNIITYILK</sequence>
<proteinExistence type="predicted"/>
<protein>
    <submittedName>
        <fullName evidence="1">Uncharacterized protein</fullName>
    </submittedName>
</protein>